<gene>
    <name evidence="2" type="ORF">JKK62_01145</name>
</gene>
<dbReference type="Pfam" id="PF22481">
    <property type="entry name" value="DUF6985"/>
    <property type="match status" value="1"/>
</dbReference>
<name>A0A934WP59_9FIRM</name>
<protein>
    <recommendedName>
        <fullName evidence="1">DUF6985 domain-containing protein</fullName>
    </recommendedName>
</protein>
<keyword evidence="3" id="KW-1185">Reference proteome</keyword>
<proteinExistence type="predicted"/>
<sequence>MRKTLTIWGREFELRVTFDCFDNEEVLPIQEQALEAFLKADAAIEDSKKRVENYILNDDFAELESDSVDNIFKYVNPTDIYLPRTTEIRSAALFCDYRFDEEHGIAIVFENEKFIEIGTQDIVL</sequence>
<dbReference type="EMBL" id="JAEQMG010000020">
    <property type="protein sequence ID" value="MBK6087276.1"/>
    <property type="molecule type" value="Genomic_DNA"/>
</dbReference>
<organism evidence="2 3">
    <name type="scientific">Ruminococcus difficilis</name>
    <dbReference type="NCBI Taxonomy" id="2763069"/>
    <lineage>
        <taxon>Bacteria</taxon>
        <taxon>Bacillati</taxon>
        <taxon>Bacillota</taxon>
        <taxon>Clostridia</taxon>
        <taxon>Eubacteriales</taxon>
        <taxon>Oscillospiraceae</taxon>
        <taxon>Ruminococcus</taxon>
    </lineage>
</organism>
<evidence type="ECO:0000259" key="1">
    <source>
        <dbReference type="Pfam" id="PF22481"/>
    </source>
</evidence>
<reference evidence="2" key="1">
    <citation type="submission" date="2021-01" db="EMBL/GenBank/DDBJ databases">
        <title>Genome public.</title>
        <authorList>
            <person name="Liu C."/>
            <person name="Sun Q."/>
        </authorList>
    </citation>
    <scope>NUCLEOTIDE SEQUENCE</scope>
    <source>
        <strain evidence="2">M6</strain>
    </source>
</reference>
<dbReference type="Proteomes" id="UP000633365">
    <property type="component" value="Unassembled WGS sequence"/>
</dbReference>
<dbReference type="RefSeq" id="WP_201426588.1">
    <property type="nucleotide sequence ID" value="NZ_JAEQMG010000020.1"/>
</dbReference>
<feature type="domain" description="DUF6985" evidence="1">
    <location>
        <begin position="6"/>
        <end position="123"/>
    </location>
</feature>
<evidence type="ECO:0000313" key="2">
    <source>
        <dbReference type="EMBL" id="MBK6087276.1"/>
    </source>
</evidence>
<evidence type="ECO:0000313" key="3">
    <source>
        <dbReference type="Proteomes" id="UP000633365"/>
    </source>
</evidence>
<accession>A0A934WP59</accession>
<dbReference type="AlphaFoldDB" id="A0A934WP59"/>
<comment type="caution">
    <text evidence="2">The sequence shown here is derived from an EMBL/GenBank/DDBJ whole genome shotgun (WGS) entry which is preliminary data.</text>
</comment>
<dbReference type="InterPro" id="IPR054254">
    <property type="entry name" value="DUF6985"/>
</dbReference>